<evidence type="ECO:0000313" key="2">
    <source>
        <dbReference type="Proteomes" id="UP000827549"/>
    </source>
</evidence>
<dbReference type="EMBL" id="CP086716">
    <property type="protein sequence ID" value="WOO80149.1"/>
    <property type="molecule type" value="Genomic_DNA"/>
</dbReference>
<accession>A0AAF0Y8L2</accession>
<name>A0AAF0Y8L2_9TREE</name>
<keyword evidence="2" id="KW-1185">Reference proteome</keyword>
<dbReference type="GeneID" id="87806903"/>
<protein>
    <submittedName>
        <fullName evidence="1">Uncharacterized protein</fullName>
    </submittedName>
</protein>
<organism evidence="1 2">
    <name type="scientific">Vanrija pseudolonga</name>
    <dbReference type="NCBI Taxonomy" id="143232"/>
    <lineage>
        <taxon>Eukaryota</taxon>
        <taxon>Fungi</taxon>
        <taxon>Dikarya</taxon>
        <taxon>Basidiomycota</taxon>
        <taxon>Agaricomycotina</taxon>
        <taxon>Tremellomycetes</taxon>
        <taxon>Trichosporonales</taxon>
        <taxon>Trichosporonaceae</taxon>
        <taxon>Vanrija</taxon>
    </lineage>
</organism>
<reference evidence="1" key="1">
    <citation type="submission" date="2023-10" db="EMBL/GenBank/DDBJ databases">
        <authorList>
            <person name="Noh H."/>
        </authorList>
    </citation>
    <scope>NUCLEOTIDE SEQUENCE</scope>
    <source>
        <strain evidence="1">DUCC4014</strain>
    </source>
</reference>
<dbReference type="RefSeq" id="XP_062626181.1">
    <property type="nucleotide sequence ID" value="XM_062770197.1"/>
</dbReference>
<dbReference type="AlphaFoldDB" id="A0AAF0Y8L2"/>
<dbReference type="Proteomes" id="UP000827549">
    <property type="component" value="Chromosome 3"/>
</dbReference>
<proteinExistence type="predicted"/>
<sequence>MASNNAAPLAPRVTIDHLYFPEIMDAIFTAADTGALVALRGASREFRDRVDPQLFAHIRVSSLKEDPPSLVNWRTLVLYGNNGDKLPVPPMVRIKSNPEQTVICVGLAEAFLRTAQGLAAALGTPSSELPEVEDVLLPEFWLGYSCTPAQQARDRTHLAGIIETLGRFKVVCKTLDQYKATLTPAQEAAELVPNRSILKVLQGRPGGAGS</sequence>
<evidence type="ECO:0000313" key="1">
    <source>
        <dbReference type="EMBL" id="WOO80149.1"/>
    </source>
</evidence>
<gene>
    <name evidence="1" type="ORF">LOC62_03G003662</name>
</gene>